<evidence type="ECO:0000313" key="2">
    <source>
        <dbReference type="WBParaSite" id="nRc.2.0.1.t22246-RA"/>
    </source>
</evidence>
<name>A0A915J716_ROMCU</name>
<proteinExistence type="predicted"/>
<sequence length="66" mass="7274">AKKNKIILLTSKSENSTTINYPCSKCANEVLDNDSAVKCDYCHNWIHIHFAGLPDAVHNSTDTIIG</sequence>
<organism evidence="1 2">
    <name type="scientific">Romanomermis culicivorax</name>
    <name type="common">Nematode worm</name>
    <dbReference type="NCBI Taxonomy" id="13658"/>
    <lineage>
        <taxon>Eukaryota</taxon>
        <taxon>Metazoa</taxon>
        <taxon>Ecdysozoa</taxon>
        <taxon>Nematoda</taxon>
        <taxon>Enoplea</taxon>
        <taxon>Dorylaimia</taxon>
        <taxon>Mermithida</taxon>
        <taxon>Mermithoidea</taxon>
        <taxon>Mermithidae</taxon>
        <taxon>Romanomermis</taxon>
    </lineage>
</organism>
<dbReference type="InterPro" id="IPR011011">
    <property type="entry name" value="Znf_FYVE_PHD"/>
</dbReference>
<dbReference type="WBParaSite" id="nRc.2.0.1.t22246-RA">
    <property type="protein sequence ID" value="nRc.2.0.1.t22246-RA"/>
    <property type="gene ID" value="nRc.2.0.1.g22246"/>
</dbReference>
<dbReference type="AlphaFoldDB" id="A0A915J716"/>
<accession>A0A915J716</accession>
<protein>
    <submittedName>
        <fullName evidence="2">Uncharacterized protein</fullName>
    </submittedName>
</protein>
<evidence type="ECO:0000313" key="1">
    <source>
        <dbReference type="Proteomes" id="UP000887565"/>
    </source>
</evidence>
<dbReference type="Gene3D" id="3.30.40.10">
    <property type="entry name" value="Zinc/RING finger domain, C3HC4 (zinc finger)"/>
    <property type="match status" value="1"/>
</dbReference>
<keyword evidence="1" id="KW-1185">Reference proteome</keyword>
<dbReference type="SUPFAM" id="SSF57903">
    <property type="entry name" value="FYVE/PHD zinc finger"/>
    <property type="match status" value="1"/>
</dbReference>
<reference evidence="2" key="1">
    <citation type="submission" date="2022-11" db="UniProtKB">
        <authorList>
            <consortium name="WormBaseParasite"/>
        </authorList>
    </citation>
    <scope>IDENTIFICATION</scope>
</reference>
<dbReference type="Proteomes" id="UP000887565">
    <property type="component" value="Unplaced"/>
</dbReference>
<dbReference type="InterPro" id="IPR013083">
    <property type="entry name" value="Znf_RING/FYVE/PHD"/>
</dbReference>